<dbReference type="OrthoDB" id="9789398at2"/>
<dbReference type="Proteomes" id="UP000298781">
    <property type="component" value="Chromosome"/>
</dbReference>
<accession>A0A4D7B7D0</accession>
<dbReference type="SMART" id="SM00822">
    <property type="entry name" value="PKS_KR"/>
    <property type="match status" value="1"/>
</dbReference>
<dbReference type="AlphaFoldDB" id="A0A4D7B7D0"/>
<dbReference type="FunFam" id="3.40.50.720:FF:000084">
    <property type="entry name" value="Short-chain dehydrogenase reductase"/>
    <property type="match status" value="1"/>
</dbReference>
<feature type="domain" description="Ketoreductase" evidence="2">
    <location>
        <begin position="8"/>
        <end position="192"/>
    </location>
</feature>
<evidence type="ECO:0000259" key="2">
    <source>
        <dbReference type="SMART" id="SM00822"/>
    </source>
</evidence>
<dbReference type="InterPro" id="IPR036291">
    <property type="entry name" value="NAD(P)-bd_dom_sf"/>
</dbReference>
<dbReference type="GO" id="GO:0016616">
    <property type="term" value="F:oxidoreductase activity, acting on the CH-OH group of donors, NAD or NADP as acceptor"/>
    <property type="evidence" value="ECO:0007669"/>
    <property type="project" value="UniProtKB-ARBA"/>
</dbReference>
<dbReference type="EMBL" id="CP039690">
    <property type="protein sequence ID" value="QCI66803.1"/>
    <property type="molecule type" value="Genomic_DNA"/>
</dbReference>
<dbReference type="PRINTS" id="PR00080">
    <property type="entry name" value="SDRFAMILY"/>
</dbReference>
<dbReference type="Pfam" id="PF13561">
    <property type="entry name" value="adh_short_C2"/>
    <property type="match status" value="1"/>
</dbReference>
<dbReference type="GO" id="GO:0030497">
    <property type="term" value="P:fatty acid elongation"/>
    <property type="evidence" value="ECO:0007669"/>
    <property type="project" value="TreeGrafter"/>
</dbReference>
<reference evidence="3 4" key="1">
    <citation type="submission" date="2019-04" db="EMBL/GenBank/DDBJ databases">
        <title>Phreatobacter aquaticus sp. nov.</title>
        <authorList>
            <person name="Choi A."/>
        </authorList>
    </citation>
    <scope>NUCLEOTIDE SEQUENCE [LARGE SCALE GENOMIC DNA]</scope>
    <source>
        <strain evidence="3 4">KCTC 52518</strain>
    </source>
</reference>
<gene>
    <name evidence="3" type="ORF">E8M01_22705</name>
</gene>
<name>A0A4D7B7D0_9HYPH</name>
<dbReference type="CDD" id="cd05233">
    <property type="entry name" value="SDR_c"/>
    <property type="match status" value="1"/>
</dbReference>
<keyword evidence="4" id="KW-1185">Reference proteome</keyword>
<dbReference type="PANTHER" id="PTHR42760:SF123">
    <property type="entry name" value="OXIDOREDUCTASE"/>
    <property type="match status" value="1"/>
</dbReference>
<dbReference type="PRINTS" id="PR00081">
    <property type="entry name" value="GDHRDH"/>
</dbReference>
<dbReference type="KEGG" id="pstg:E8M01_22705"/>
<dbReference type="PROSITE" id="PS00061">
    <property type="entry name" value="ADH_SHORT"/>
    <property type="match status" value="1"/>
</dbReference>
<evidence type="ECO:0000313" key="3">
    <source>
        <dbReference type="EMBL" id="QCI66803.1"/>
    </source>
</evidence>
<comment type="similarity">
    <text evidence="1">Belongs to the short-chain dehydrogenases/reductases (SDR) family.</text>
</comment>
<sequence>MTASPEVRVAIVTGGASGIGLATAGILLEQGWQVVGTDRDADALAAAETALAGHAGRFRMVQGDVTDEAAMARLVEETERDVGPIRGLVTSAGIGRDVPFLDTTADMFRTIHEINVVGTFIIARAAAAAMRASGGGAIVTIASVSGLTGNIGRAAYGSSKGAIVNLTRIMAVELARFGIRVNSVAPGPIETPMVAEVHTSAIRDQWNDKVLLERYGTPAEIGEAVAFLVDARRSSYITGQILAVDGGFVACGLNDKSRG</sequence>
<dbReference type="SUPFAM" id="SSF51735">
    <property type="entry name" value="NAD(P)-binding Rossmann-fold domains"/>
    <property type="match status" value="1"/>
</dbReference>
<dbReference type="InterPro" id="IPR057326">
    <property type="entry name" value="KR_dom"/>
</dbReference>
<protein>
    <submittedName>
        <fullName evidence="3">SDR family oxidoreductase</fullName>
    </submittedName>
</protein>
<evidence type="ECO:0000256" key="1">
    <source>
        <dbReference type="ARBA" id="ARBA00006484"/>
    </source>
</evidence>
<dbReference type="PANTHER" id="PTHR42760">
    <property type="entry name" value="SHORT-CHAIN DEHYDROGENASES/REDUCTASES FAMILY MEMBER"/>
    <property type="match status" value="1"/>
</dbReference>
<evidence type="ECO:0000313" key="4">
    <source>
        <dbReference type="Proteomes" id="UP000298781"/>
    </source>
</evidence>
<dbReference type="Gene3D" id="3.40.50.720">
    <property type="entry name" value="NAD(P)-binding Rossmann-like Domain"/>
    <property type="match status" value="1"/>
</dbReference>
<dbReference type="InterPro" id="IPR020904">
    <property type="entry name" value="Sc_DH/Rdtase_CS"/>
</dbReference>
<dbReference type="RefSeq" id="WP_136962242.1">
    <property type="nucleotide sequence ID" value="NZ_CP039690.1"/>
</dbReference>
<organism evidence="3 4">
    <name type="scientific">Phreatobacter stygius</name>
    <dbReference type="NCBI Taxonomy" id="1940610"/>
    <lineage>
        <taxon>Bacteria</taxon>
        <taxon>Pseudomonadati</taxon>
        <taxon>Pseudomonadota</taxon>
        <taxon>Alphaproteobacteria</taxon>
        <taxon>Hyphomicrobiales</taxon>
        <taxon>Phreatobacteraceae</taxon>
        <taxon>Phreatobacter</taxon>
    </lineage>
</organism>
<proteinExistence type="inferred from homology"/>
<dbReference type="InterPro" id="IPR002347">
    <property type="entry name" value="SDR_fam"/>
</dbReference>